<dbReference type="OrthoDB" id="5290748at2"/>
<keyword evidence="5" id="KW-0004">4Fe-4S</keyword>
<accession>A0A1X7I4N5</accession>
<evidence type="ECO:0000256" key="4">
    <source>
        <dbReference type="ARBA" id="ARBA00019403"/>
    </source>
</evidence>
<dbReference type="InterPro" id="IPR036895">
    <property type="entry name" value="Uracil-DNA_glycosylase-like_sf"/>
</dbReference>
<dbReference type="NCBIfam" id="TIGR00758">
    <property type="entry name" value="UDG_fam4"/>
    <property type="match status" value="1"/>
</dbReference>
<keyword evidence="10" id="KW-0411">Iron-sulfur</keyword>
<dbReference type="STRING" id="561720.SAMN06275492_10179"/>
<dbReference type="InterPro" id="IPR005273">
    <property type="entry name" value="Ura-DNA_glyco_family4"/>
</dbReference>
<dbReference type="AlphaFoldDB" id="A0A1X7I4N5"/>
<keyword evidence="14" id="KW-1185">Reference proteome</keyword>
<evidence type="ECO:0000256" key="7">
    <source>
        <dbReference type="ARBA" id="ARBA00022763"/>
    </source>
</evidence>
<dbReference type="InterPro" id="IPR051536">
    <property type="entry name" value="UDG_Type-4/5"/>
</dbReference>
<evidence type="ECO:0000256" key="8">
    <source>
        <dbReference type="ARBA" id="ARBA00022801"/>
    </source>
</evidence>
<evidence type="ECO:0000256" key="5">
    <source>
        <dbReference type="ARBA" id="ARBA00022485"/>
    </source>
</evidence>
<proteinExistence type="inferred from homology"/>
<dbReference type="CDD" id="cd10030">
    <property type="entry name" value="UDG-F4_TTUDGA_SPO1dp_like"/>
    <property type="match status" value="1"/>
</dbReference>
<dbReference type="EC" id="3.2.2.27" evidence="3"/>
<keyword evidence="7" id="KW-0227">DNA damage</keyword>
<dbReference type="SUPFAM" id="SSF52141">
    <property type="entry name" value="Uracil-DNA glycosylase-like"/>
    <property type="match status" value="1"/>
</dbReference>
<dbReference type="Gene3D" id="3.40.470.10">
    <property type="entry name" value="Uracil-DNA glycosylase-like domain"/>
    <property type="match status" value="1"/>
</dbReference>
<evidence type="ECO:0000256" key="2">
    <source>
        <dbReference type="ARBA" id="ARBA00006521"/>
    </source>
</evidence>
<dbReference type="GO" id="GO:0004844">
    <property type="term" value="F:uracil DNA N-glycosylase activity"/>
    <property type="evidence" value="ECO:0007669"/>
    <property type="project" value="UniProtKB-EC"/>
</dbReference>
<evidence type="ECO:0000313" key="13">
    <source>
        <dbReference type="EMBL" id="SMG08999.1"/>
    </source>
</evidence>
<evidence type="ECO:0000259" key="12">
    <source>
        <dbReference type="SMART" id="SM00986"/>
    </source>
</evidence>
<keyword evidence="11" id="KW-0234">DNA repair</keyword>
<name>A0A1X7I4N5_9BACT</name>
<dbReference type="SMART" id="SM00986">
    <property type="entry name" value="UDG"/>
    <property type="match status" value="1"/>
</dbReference>
<evidence type="ECO:0000256" key="11">
    <source>
        <dbReference type="ARBA" id="ARBA00023204"/>
    </source>
</evidence>
<keyword evidence="9" id="KW-0408">Iron</keyword>
<evidence type="ECO:0000256" key="1">
    <source>
        <dbReference type="ARBA" id="ARBA00001400"/>
    </source>
</evidence>
<dbReference type="GO" id="GO:0006281">
    <property type="term" value="P:DNA repair"/>
    <property type="evidence" value="ECO:0007669"/>
    <property type="project" value="UniProtKB-KW"/>
</dbReference>
<gene>
    <name evidence="13" type="ORF">SAMN06275492_10179</name>
</gene>
<reference evidence="14" key="1">
    <citation type="submission" date="2017-04" db="EMBL/GenBank/DDBJ databases">
        <authorList>
            <person name="Varghese N."/>
            <person name="Submissions S."/>
        </authorList>
    </citation>
    <scope>NUCLEOTIDE SEQUENCE [LARGE SCALE GENOMIC DNA]</scope>
    <source>
        <strain evidence="14">USBA 82</strain>
    </source>
</reference>
<evidence type="ECO:0000256" key="3">
    <source>
        <dbReference type="ARBA" id="ARBA00012030"/>
    </source>
</evidence>
<evidence type="ECO:0000256" key="10">
    <source>
        <dbReference type="ARBA" id="ARBA00023014"/>
    </source>
</evidence>
<keyword evidence="6" id="KW-0479">Metal-binding</keyword>
<dbReference type="PANTHER" id="PTHR33693">
    <property type="entry name" value="TYPE-5 URACIL-DNA GLYCOSYLASE"/>
    <property type="match status" value="1"/>
</dbReference>
<comment type="similarity">
    <text evidence="2">Belongs to the uracil-DNA glycosylase (UDG) superfamily. Type 4 (UDGa) family.</text>
</comment>
<feature type="domain" description="Uracil-DNA glycosylase-like" evidence="12">
    <location>
        <begin position="39"/>
        <end position="190"/>
    </location>
</feature>
<sequence>MNLADKKENLRSFLVSKINEEVAKCERCALHVDRANSVLGEGPLDAALMFVGEGPGAEEDAQGKPFVGKAGQLLDKIMKAAGISREEVYISNIVKCRPPGNRAPSIEEIVLCQKFLEAQIAVINPEIIVCLGNTPSKWILGSTEGITKLRGRWFVWRGIDVMPMFHPSYLLRNESRQKDGPKALTWLDIQEVKRRLDIAKARGLR</sequence>
<protein>
    <recommendedName>
        <fullName evidence="4">Type-4 uracil-DNA glycosylase</fullName>
        <ecNumber evidence="3">3.2.2.27</ecNumber>
    </recommendedName>
</protein>
<dbReference type="PANTHER" id="PTHR33693:SF1">
    <property type="entry name" value="TYPE-4 URACIL-DNA GLYCOSYLASE"/>
    <property type="match status" value="1"/>
</dbReference>
<evidence type="ECO:0000256" key="9">
    <source>
        <dbReference type="ARBA" id="ARBA00023004"/>
    </source>
</evidence>
<dbReference type="Pfam" id="PF03167">
    <property type="entry name" value="UDG"/>
    <property type="match status" value="1"/>
</dbReference>
<evidence type="ECO:0000313" key="14">
    <source>
        <dbReference type="Proteomes" id="UP000193355"/>
    </source>
</evidence>
<evidence type="ECO:0000256" key="6">
    <source>
        <dbReference type="ARBA" id="ARBA00022723"/>
    </source>
</evidence>
<dbReference type="Proteomes" id="UP000193355">
    <property type="component" value="Unassembled WGS sequence"/>
</dbReference>
<keyword evidence="8" id="KW-0378">Hydrolase</keyword>
<comment type="catalytic activity">
    <reaction evidence="1">
        <text>Hydrolyzes single-stranded DNA or mismatched double-stranded DNA and polynucleotides, releasing free uracil.</text>
        <dbReference type="EC" id="3.2.2.27"/>
    </reaction>
</comment>
<dbReference type="SMART" id="SM00987">
    <property type="entry name" value="UreE_C"/>
    <property type="match status" value="1"/>
</dbReference>
<dbReference type="RefSeq" id="WP_085543379.1">
    <property type="nucleotide sequence ID" value="NZ_FXBB01000001.1"/>
</dbReference>
<dbReference type="InterPro" id="IPR005122">
    <property type="entry name" value="Uracil-DNA_glycosylase-like"/>
</dbReference>
<dbReference type="GO" id="GO:0051539">
    <property type="term" value="F:4 iron, 4 sulfur cluster binding"/>
    <property type="evidence" value="ECO:0007669"/>
    <property type="project" value="UniProtKB-KW"/>
</dbReference>
<dbReference type="GO" id="GO:0046872">
    <property type="term" value="F:metal ion binding"/>
    <property type="evidence" value="ECO:0007669"/>
    <property type="project" value="UniProtKB-KW"/>
</dbReference>
<organism evidence="13 14">
    <name type="scientific">Dethiosulfovibrio salsuginis</name>
    <dbReference type="NCBI Taxonomy" id="561720"/>
    <lineage>
        <taxon>Bacteria</taxon>
        <taxon>Thermotogati</taxon>
        <taxon>Synergistota</taxon>
        <taxon>Synergistia</taxon>
        <taxon>Synergistales</taxon>
        <taxon>Dethiosulfovibrionaceae</taxon>
        <taxon>Dethiosulfovibrio</taxon>
    </lineage>
</organism>
<dbReference type="EMBL" id="FXBB01000001">
    <property type="protein sequence ID" value="SMG08999.1"/>
    <property type="molecule type" value="Genomic_DNA"/>
</dbReference>